<evidence type="ECO:0000256" key="1">
    <source>
        <dbReference type="SAM" id="Coils"/>
    </source>
</evidence>
<feature type="coiled-coil region" evidence="1">
    <location>
        <begin position="130"/>
        <end position="157"/>
    </location>
</feature>
<dbReference type="AlphaFoldDB" id="A0A915ELH4"/>
<proteinExistence type="predicted"/>
<keyword evidence="2" id="KW-1185">Reference proteome</keyword>
<keyword evidence="1" id="KW-0175">Coiled coil</keyword>
<dbReference type="SUPFAM" id="SSF46966">
    <property type="entry name" value="Spectrin repeat"/>
    <property type="match status" value="1"/>
</dbReference>
<dbReference type="WBParaSite" id="jg7175">
    <property type="protein sequence ID" value="jg7175"/>
    <property type="gene ID" value="jg7175"/>
</dbReference>
<sequence length="255" mass="28787">MKSTSQALQRLQTSLAIKLEAGKKVSENKKAFDDKYTEVDQKLEKVEGQLQQQINSDLDLKVLEQQLEQCNNLKSELRLTRTGINKLEDLGSRFVGGGGQSSRRSVHEAGADQVVLDQITQQLFGIRKRQEDAEHQLQDLIQKIAQSDEHLREHNQLMHLQKGSIQKLVGLQPADPQNKTVLAILHKDLAGYVIRRRDKQPEMAALRIKTQQLIGSLDEETQSGANNAVSSLYCQLNKQWNGLEENTTSWKSVVI</sequence>
<reference evidence="3" key="1">
    <citation type="submission" date="2022-11" db="UniProtKB">
        <authorList>
            <consortium name="WormBaseParasite"/>
        </authorList>
    </citation>
    <scope>IDENTIFICATION</scope>
</reference>
<name>A0A915ELH4_9BILA</name>
<evidence type="ECO:0000313" key="2">
    <source>
        <dbReference type="Proteomes" id="UP000887574"/>
    </source>
</evidence>
<accession>A0A915ELH4</accession>
<evidence type="ECO:0000313" key="3">
    <source>
        <dbReference type="WBParaSite" id="jg7175"/>
    </source>
</evidence>
<dbReference type="Gene3D" id="1.20.58.60">
    <property type="match status" value="1"/>
</dbReference>
<organism evidence="2 3">
    <name type="scientific">Ditylenchus dipsaci</name>
    <dbReference type="NCBI Taxonomy" id="166011"/>
    <lineage>
        <taxon>Eukaryota</taxon>
        <taxon>Metazoa</taxon>
        <taxon>Ecdysozoa</taxon>
        <taxon>Nematoda</taxon>
        <taxon>Chromadorea</taxon>
        <taxon>Rhabditida</taxon>
        <taxon>Tylenchina</taxon>
        <taxon>Tylenchomorpha</taxon>
        <taxon>Sphaerularioidea</taxon>
        <taxon>Anguinidae</taxon>
        <taxon>Anguininae</taxon>
        <taxon>Ditylenchus</taxon>
    </lineage>
</organism>
<dbReference type="Proteomes" id="UP000887574">
    <property type="component" value="Unplaced"/>
</dbReference>
<protein>
    <submittedName>
        <fullName evidence="3">Uncharacterized protein</fullName>
    </submittedName>
</protein>